<accession>A0AAW1ATN0</accession>
<name>A0AAW1ATN0_CROAD</name>
<dbReference type="Pfam" id="PF24573">
    <property type="entry name" value="HEAT_DAAF5"/>
    <property type="match status" value="1"/>
</dbReference>
<dbReference type="InterPro" id="IPR021133">
    <property type="entry name" value="HEAT_type_2"/>
</dbReference>
<comment type="caution">
    <text evidence="14">The sequence shown here is derived from an EMBL/GenBank/DDBJ whole genome shotgun (WGS) entry which is preliminary data.</text>
</comment>
<dbReference type="InterPro" id="IPR056497">
    <property type="entry name" value="HEAT_DAAF5"/>
</dbReference>
<evidence type="ECO:0000313" key="15">
    <source>
        <dbReference type="Proteomes" id="UP001474421"/>
    </source>
</evidence>
<evidence type="ECO:0000256" key="1">
    <source>
        <dbReference type="ARBA" id="ARBA00004496"/>
    </source>
</evidence>
<organism evidence="14 15">
    <name type="scientific">Crotalus adamanteus</name>
    <name type="common">Eastern diamondback rattlesnake</name>
    <dbReference type="NCBI Taxonomy" id="8729"/>
    <lineage>
        <taxon>Eukaryota</taxon>
        <taxon>Metazoa</taxon>
        <taxon>Chordata</taxon>
        <taxon>Craniata</taxon>
        <taxon>Vertebrata</taxon>
        <taxon>Euteleostomi</taxon>
        <taxon>Lepidosauria</taxon>
        <taxon>Squamata</taxon>
        <taxon>Bifurcata</taxon>
        <taxon>Unidentata</taxon>
        <taxon>Episquamata</taxon>
        <taxon>Toxicofera</taxon>
        <taxon>Serpentes</taxon>
        <taxon>Colubroidea</taxon>
        <taxon>Viperidae</taxon>
        <taxon>Crotalinae</taxon>
        <taxon>Crotalus</taxon>
    </lineage>
</organism>
<feature type="region of interest" description="Disordered" evidence="11">
    <location>
        <begin position="836"/>
        <end position="906"/>
    </location>
</feature>
<evidence type="ECO:0000256" key="8">
    <source>
        <dbReference type="ARBA" id="ARBA00073725"/>
    </source>
</evidence>
<dbReference type="GO" id="GO:0045505">
    <property type="term" value="F:dynein intermediate chain binding"/>
    <property type="evidence" value="ECO:0007669"/>
    <property type="project" value="TreeGrafter"/>
</dbReference>
<sequence>MAEAGEEGGGPAAAELGPAVSRHLAGLQEESRAARLRALGALRALVAEGPPAAVREVFGPALLRPLARCLVGDPAERCRELALELLRLGLGQGAQPAEALPVLMPALAQRLGLPQGPGEACEELRLGLLQLLTELLRRCDRTALAPFLPETVAVLRAALLDPFPPAKRQGCQGCQAAAAALPDHFHLQSESLISPLMQAISHQHYKVRVAVIHATGSVIQFGNVKSLDDVLSHLAQRCFDDIPQVREAVISVVGEWLLHLRDRYSYFHKLIPLLLSGLTDEMHENKELALTYWKKVGLQWEKENEEDIKDKLDFYAEPSYYPPGLTRPNLGCRELVTRNIFKILPGLCHDLTDWVKGTRVKASQLLFILLQHAEDHITQHMELLLRTLYRMCSDEESSVVSNCLKAMKLIGAFVNPAVSLKLILSDLERASTASYLMILAAVIEGSPRKVLQPHLVTLSGTLCKPEVSQRTEEVFYLEQLLCCVEALTELCQEDCKEISLQLTKVLVTIMAIPTTGHLYVKLEEAMNALAKVQHIRSVAGLYKQHISQLMDWLSSTHDRWSCYSPELLQLDVIATQSGPAIAEVLKDFIAILRTCLQTSRDPRMRLKLFSILSELLQNPGKTVNSEGQFGNYLEIVIKDILSPNLQWQAGRTAAAIRTTAVACLWALIYSELLSPEELQNVKDALMPQIMVTLEEDSKMTRLISCRIVRTFLDSCGKQPELSKIYPELLKRLDDVSHDVRLAAADALTSWFKCVNDPETKALLKTNIELLYQELLIHLDDPDHNIQSAVLDTLKEGGLLYPDLLARKIEGLVLSHHGIQVGFRGRCARCLRTCGTNPSCGSSSNGRACPASSADFHAHHPQRQPPRPAVVPSGAKQSGRGRGRWAWPPSEREPLSKPNGRRPGACLPAHAHGDGFFFFFPPPSLRRARGRHRYASNGAETRTGGPSGNVGRGVRAPASPDSPVASSVGRRCLRDGSGKRGDSGAPP</sequence>
<gene>
    <name evidence="14" type="ORF">NXF25_016383</name>
</gene>
<comment type="subcellular location">
    <subcellularLocation>
        <location evidence="1">Cytoplasm</location>
    </subcellularLocation>
</comment>
<evidence type="ECO:0000259" key="12">
    <source>
        <dbReference type="Pfam" id="PF24573"/>
    </source>
</evidence>
<evidence type="ECO:0000256" key="11">
    <source>
        <dbReference type="SAM" id="MobiDB-lite"/>
    </source>
</evidence>
<keyword evidence="3" id="KW-0677">Repeat</keyword>
<feature type="repeat" description="HEAT" evidence="10">
    <location>
        <begin position="724"/>
        <end position="762"/>
    </location>
</feature>
<dbReference type="SUPFAM" id="SSF48371">
    <property type="entry name" value="ARM repeat"/>
    <property type="match status" value="1"/>
</dbReference>
<dbReference type="InterPro" id="IPR011989">
    <property type="entry name" value="ARM-like"/>
</dbReference>
<feature type="compositionally biased region" description="Basic and acidic residues" evidence="11">
    <location>
        <begin position="971"/>
        <end position="986"/>
    </location>
</feature>
<comment type="similarity">
    <text evidence="6">Belongs to the DNAAF5 family.</text>
</comment>
<feature type="domain" description="Dynein axonemal assembly factor 5 TPR repeats" evidence="13">
    <location>
        <begin position="27"/>
        <end position="311"/>
    </location>
</feature>
<feature type="region of interest" description="Disordered" evidence="11">
    <location>
        <begin position="933"/>
        <end position="986"/>
    </location>
</feature>
<evidence type="ECO:0000256" key="2">
    <source>
        <dbReference type="ARBA" id="ARBA00022490"/>
    </source>
</evidence>
<evidence type="ECO:0000256" key="3">
    <source>
        <dbReference type="ARBA" id="ARBA00022737"/>
    </source>
</evidence>
<dbReference type="InterPro" id="IPR016024">
    <property type="entry name" value="ARM-type_fold"/>
</dbReference>
<evidence type="ECO:0000256" key="7">
    <source>
        <dbReference type="ARBA" id="ARBA00063859"/>
    </source>
</evidence>
<protein>
    <recommendedName>
        <fullName evidence="8">Dynein axonemal assembly factor 5</fullName>
    </recommendedName>
    <alternativeName>
        <fullName evidence="9">HEAT repeat-containing protein 2</fullName>
    </alternativeName>
</protein>
<evidence type="ECO:0000256" key="5">
    <source>
        <dbReference type="ARBA" id="ARBA00055740"/>
    </source>
</evidence>
<dbReference type="Proteomes" id="UP001474421">
    <property type="component" value="Unassembled WGS sequence"/>
</dbReference>
<dbReference type="InterPro" id="IPR052623">
    <property type="entry name" value="DAAF5"/>
</dbReference>
<keyword evidence="15" id="KW-1185">Reference proteome</keyword>
<proteinExistence type="inferred from homology"/>
<dbReference type="FunFam" id="1.25.10.10:FF:001106">
    <property type="entry name" value="Dynein, axonemal, assembly factor 5"/>
    <property type="match status" value="1"/>
</dbReference>
<dbReference type="AlphaFoldDB" id="A0AAW1ATN0"/>
<feature type="compositionally biased region" description="Polar residues" evidence="11">
    <location>
        <begin position="836"/>
        <end position="845"/>
    </location>
</feature>
<evidence type="ECO:0000259" key="13">
    <source>
        <dbReference type="Pfam" id="PF25757"/>
    </source>
</evidence>
<evidence type="ECO:0000256" key="4">
    <source>
        <dbReference type="ARBA" id="ARBA00022794"/>
    </source>
</evidence>
<dbReference type="GO" id="GO:0003341">
    <property type="term" value="P:cilium movement"/>
    <property type="evidence" value="ECO:0007669"/>
    <property type="project" value="TreeGrafter"/>
</dbReference>
<dbReference type="GO" id="GO:0005737">
    <property type="term" value="C:cytoplasm"/>
    <property type="evidence" value="ECO:0007669"/>
    <property type="project" value="UniProtKB-SubCell"/>
</dbReference>
<dbReference type="InterPro" id="IPR057978">
    <property type="entry name" value="TPR_DAAF5"/>
</dbReference>
<dbReference type="GO" id="GO:0036159">
    <property type="term" value="P:inner dynein arm assembly"/>
    <property type="evidence" value="ECO:0007669"/>
    <property type="project" value="TreeGrafter"/>
</dbReference>
<dbReference type="PROSITE" id="PS50077">
    <property type="entry name" value="HEAT_REPEAT"/>
    <property type="match status" value="1"/>
</dbReference>
<dbReference type="Gene3D" id="1.25.10.10">
    <property type="entry name" value="Leucine-rich Repeat Variant"/>
    <property type="match status" value="2"/>
</dbReference>
<dbReference type="PANTHER" id="PTHR16216">
    <property type="entry name" value="DYNEIN ASSEMBLY FACTOR 5, AXONEMAL"/>
    <property type="match status" value="1"/>
</dbReference>
<evidence type="ECO:0000256" key="10">
    <source>
        <dbReference type="PROSITE-ProRule" id="PRU00103"/>
    </source>
</evidence>
<evidence type="ECO:0000313" key="14">
    <source>
        <dbReference type="EMBL" id="KAK9393121.1"/>
    </source>
</evidence>
<keyword evidence="2" id="KW-0963">Cytoplasm</keyword>
<dbReference type="Pfam" id="PF25757">
    <property type="entry name" value="TPR_DNAAF5"/>
    <property type="match status" value="1"/>
</dbReference>
<evidence type="ECO:0000256" key="9">
    <source>
        <dbReference type="ARBA" id="ARBA00078800"/>
    </source>
</evidence>
<comment type="subunit">
    <text evidence="7">Interacts with DNAI2; probably involved in outer arm dynein assembly.</text>
</comment>
<reference evidence="14 15" key="1">
    <citation type="journal article" date="2024" name="Proc. Natl. Acad. Sci. U.S.A.">
        <title>The genetic regulatory architecture and epigenomic basis for age-related changes in rattlesnake venom.</title>
        <authorList>
            <person name="Hogan M.P."/>
            <person name="Holding M.L."/>
            <person name="Nystrom G.S."/>
            <person name="Colston T.J."/>
            <person name="Bartlett D.A."/>
            <person name="Mason A.J."/>
            <person name="Ellsworth S.A."/>
            <person name="Rautsaw R.M."/>
            <person name="Lawrence K.C."/>
            <person name="Strickland J.L."/>
            <person name="He B."/>
            <person name="Fraser P."/>
            <person name="Margres M.J."/>
            <person name="Gilbert D.M."/>
            <person name="Gibbs H.L."/>
            <person name="Parkinson C.L."/>
            <person name="Rokyta D.R."/>
        </authorList>
    </citation>
    <scope>NUCLEOTIDE SEQUENCE [LARGE SCALE GENOMIC DNA]</scope>
    <source>
        <strain evidence="14">DRR0105</strain>
    </source>
</reference>
<dbReference type="PANTHER" id="PTHR16216:SF2">
    <property type="entry name" value="DYNEIN AXONEMAL ASSEMBLY FACTOR 5"/>
    <property type="match status" value="1"/>
</dbReference>
<comment type="function">
    <text evidence="5">Cytoplasmic protein involved in the delivery of the dynein machinery to the motile cilium. It is required for the assembly of the axonemal dynein inner and outer arms, two structures attached to the peripheral outer doublet A microtubule of the axoneme, that play a crucial role in cilium motility.</text>
</comment>
<feature type="compositionally biased region" description="Low complexity" evidence="11">
    <location>
        <begin position="953"/>
        <end position="967"/>
    </location>
</feature>
<dbReference type="GO" id="GO:0036158">
    <property type="term" value="P:outer dynein arm assembly"/>
    <property type="evidence" value="ECO:0007669"/>
    <property type="project" value="TreeGrafter"/>
</dbReference>
<dbReference type="EMBL" id="JAOTOJ010000014">
    <property type="protein sequence ID" value="KAK9393121.1"/>
    <property type="molecule type" value="Genomic_DNA"/>
</dbReference>
<evidence type="ECO:0000256" key="6">
    <source>
        <dbReference type="ARBA" id="ARBA00061384"/>
    </source>
</evidence>
<keyword evidence="4" id="KW-0970">Cilium biogenesis/degradation</keyword>
<feature type="domain" description="Dynein axonemal assembly factor 5 HEAT-repeat" evidence="12">
    <location>
        <begin position="320"/>
        <end position="512"/>
    </location>
</feature>